<dbReference type="EMBL" id="FMZW01000010">
    <property type="protein sequence ID" value="SDD37205.1"/>
    <property type="molecule type" value="Genomic_DNA"/>
</dbReference>
<evidence type="ECO:0000313" key="2">
    <source>
        <dbReference type="Proteomes" id="UP000199245"/>
    </source>
</evidence>
<proteinExistence type="predicted"/>
<reference evidence="1 2" key="1">
    <citation type="submission" date="2016-10" db="EMBL/GenBank/DDBJ databases">
        <authorList>
            <person name="de Groot N.N."/>
        </authorList>
    </citation>
    <scope>NUCLEOTIDE SEQUENCE [LARGE SCALE GENOMIC DNA]</scope>
    <source>
        <strain evidence="1 2">R5</strain>
    </source>
</reference>
<accession>A0A1G6U9H2</accession>
<dbReference type="Proteomes" id="UP000199245">
    <property type="component" value="Unassembled WGS sequence"/>
</dbReference>
<protein>
    <submittedName>
        <fullName evidence="1">Uncharacterized protein</fullName>
    </submittedName>
</protein>
<dbReference type="AlphaFoldDB" id="A0A1G6U9H2"/>
<sequence>MNDAAVRAYKKSDQAFVEQKNGAIVPPHCWTTGSLKALTPLAH</sequence>
<evidence type="ECO:0000313" key="1">
    <source>
        <dbReference type="EMBL" id="SDD37205.1"/>
    </source>
</evidence>
<organism evidence="1 2">
    <name type="scientific">Bradyrhizobium brasilense</name>
    <dbReference type="NCBI Taxonomy" id="1419277"/>
    <lineage>
        <taxon>Bacteria</taxon>
        <taxon>Pseudomonadati</taxon>
        <taxon>Pseudomonadota</taxon>
        <taxon>Alphaproteobacteria</taxon>
        <taxon>Hyphomicrobiales</taxon>
        <taxon>Nitrobacteraceae</taxon>
        <taxon>Bradyrhizobium</taxon>
    </lineage>
</organism>
<gene>
    <name evidence="1" type="ORF">SAMN05216337_1010147</name>
</gene>
<name>A0A1G6U9H2_9BRAD</name>